<sequence>MSERSITVLMGSDYMVPTRTVEYDWPDEGVKRGGRSWSTEEANVSMDGHILLRPRRNQNGSSKWEANIQSLPNFLAKSCTITHQLAPTANDNILSAEQETLVGCIMSDYLLTSLRSLPQRFGSGRSRKTLLSRS</sequence>
<evidence type="ECO:0000313" key="1">
    <source>
        <dbReference type="EMBL" id="MCD9642069.1"/>
    </source>
</evidence>
<comment type="caution">
    <text evidence="1">The sequence shown here is derived from an EMBL/GenBank/DDBJ whole genome shotgun (WGS) entry which is preliminary data.</text>
</comment>
<dbReference type="EMBL" id="JACEIK010003527">
    <property type="protein sequence ID" value="MCD9642069.1"/>
    <property type="molecule type" value="Genomic_DNA"/>
</dbReference>
<keyword evidence="2" id="KW-1185">Reference proteome</keyword>
<reference evidence="1 2" key="1">
    <citation type="journal article" date="2021" name="BMC Genomics">
        <title>Datura genome reveals duplications of psychoactive alkaloid biosynthetic genes and high mutation rate following tissue culture.</title>
        <authorList>
            <person name="Rajewski A."/>
            <person name="Carter-House D."/>
            <person name="Stajich J."/>
            <person name="Litt A."/>
        </authorList>
    </citation>
    <scope>NUCLEOTIDE SEQUENCE [LARGE SCALE GENOMIC DNA]</scope>
    <source>
        <strain evidence="1">AR-01</strain>
    </source>
</reference>
<proteinExistence type="predicted"/>
<organism evidence="1 2">
    <name type="scientific">Datura stramonium</name>
    <name type="common">Jimsonweed</name>
    <name type="synonym">Common thornapple</name>
    <dbReference type="NCBI Taxonomy" id="4076"/>
    <lineage>
        <taxon>Eukaryota</taxon>
        <taxon>Viridiplantae</taxon>
        <taxon>Streptophyta</taxon>
        <taxon>Embryophyta</taxon>
        <taxon>Tracheophyta</taxon>
        <taxon>Spermatophyta</taxon>
        <taxon>Magnoliopsida</taxon>
        <taxon>eudicotyledons</taxon>
        <taxon>Gunneridae</taxon>
        <taxon>Pentapetalae</taxon>
        <taxon>asterids</taxon>
        <taxon>lamiids</taxon>
        <taxon>Solanales</taxon>
        <taxon>Solanaceae</taxon>
        <taxon>Solanoideae</taxon>
        <taxon>Datureae</taxon>
        <taxon>Datura</taxon>
    </lineage>
</organism>
<protein>
    <submittedName>
        <fullName evidence="1">Uncharacterized protein</fullName>
    </submittedName>
</protein>
<name>A0ABS8V7E9_DATST</name>
<accession>A0ABS8V7E9</accession>
<evidence type="ECO:0000313" key="2">
    <source>
        <dbReference type="Proteomes" id="UP000823775"/>
    </source>
</evidence>
<gene>
    <name evidence="1" type="ORF">HAX54_028667</name>
</gene>
<dbReference type="Proteomes" id="UP000823775">
    <property type="component" value="Unassembled WGS sequence"/>
</dbReference>